<dbReference type="GeneID" id="93292354"/>
<keyword evidence="1" id="KW-0472">Membrane</keyword>
<name>A0A377G8Z5_9GAMM</name>
<dbReference type="Proteomes" id="UP000254554">
    <property type="component" value="Unassembled WGS sequence"/>
</dbReference>
<reference evidence="2 3" key="1">
    <citation type="submission" date="2018-06" db="EMBL/GenBank/DDBJ databases">
        <authorList>
            <consortium name="Pathogen Informatics"/>
            <person name="Doyle S."/>
        </authorList>
    </citation>
    <scope>NUCLEOTIDE SEQUENCE [LARGE SCALE GENOMIC DNA]</scope>
    <source>
        <strain evidence="2 3">NCTC11370</strain>
    </source>
</reference>
<evidence type="ECO:0000313" key="2">
    <source>
        <dbReference type="EMBL" id="STO20981.1"/>
    </source>
</evidence>
<feature type="transmembrane region" description="Helical" evidence="1">
    <location>
        <begin position="174"/>
        <end position="199"/>
    </location>
</feature>
<evidence type="ECO:0000256" key="1">
    <source>
        <dbReference type="SAM" id="Phobius"/>
    </source>
</evidence>
<evidence type="ECO:0000313" key="3">
    <source>
        <dbReference type="Proteomes" id="UP000254554"/>
    </source>
</evidence>
<dbReference type="AlphaFoldDB" id="A0A377G8Z5"/>
<proteinExistence type="predicted"/>
<keyword evidence="3" id="KW-1185">Reference proteome</keyword>
<dbReference type="STRING" id="1094715.GCA_000236165_01379"/>
<keyword evidence="1" id="KW-0812">Transmembrane</keyword>
<gene>
    <name evidence="2" type="ORF">NCTC11370_01042</name>
</gene>
<dbReference type="OrthoDB" id="5650645at2"/>
<organism evidence="2 3">
    <name type="scientific">Fluoribacter dumoffii</name>
    <dbReference type="NCBI Taxonomy" id="463"/>
    <lineage>
        <taxon>Bacteria</taxon>
        <taxon>Pseudomonadati</taxon>
        <taxon>Pseudomonadota</taxon>
        <taxon>Gammaproteobacteria</taxon>
        <taxon>Legionellales</taxon>
        <taxon>Legionellaceae</taxon>
        <taxon>Fluoribacter</taxon>
    </lineage>
</organism>
<dbReference type="RefSeq" id="WP_010653265.1">
    <property type="nucleotide sequence ID" value="NZ_JAPHOO010000001.1"/>
</dbReference>
<protein>
    <submittedName>
        <fullName evidence="2">Uncharacterized protein</fullName>
    </submittedName>
</protein>
<dbReference type="EMBL" id="UGGT01000001">
    <property type="protein sequence ID" value="STO20981.1"/>
    <property type="molecule type" value="Genomic_DNA"/>
</dbReference>
<keyword evidence="1" id="KW-1133">Transmembrane helix</keyword>
<accession>A0A377G8Z5</accession>
<sequence length="289" mass="32360">MPSNQLSSLCDLIEKQETDHFAKFYMYVSLLNTLTVRDKTFVGGLPKYTGMLGGVTELKIGKDLPIQFTEQLTYYAREFDNPQPGVMKAIQNLVWAYLRKGKLADLAHIIDKMLFHLAAIHGKQAKNNDIYKDINFNENKESLTQFIGQISAFNHQLLQTVDSGCNSALSVMSFGIGFVLILASVASITPLIIGLPLLLGGAYGAYHYVTKAMEQADILAKQYSSIEKQAVSIGQNEQFYGKNSNHYAFFTTTYKTLPYTAVTIGEQLSFDESTHKACEEFRTNLDRVF</sequence>